<evidence type="ECO:0000256" key="1">
    <source>
        <dbReference type="SAM" id="MobiDB-lite"/>
    </source>
</evidence>
<name>A0A9P0F186_BEMTA</name>
<proteinExistence type="predicted"/>
<dbReference type="AlphaFoldDB" id="A0A9P0F186"/>
<evidence type="ECO:0000313" key="3">
    <source>
        <dbReference type="Proteomes" id="UP001152759"/>
    </source>
</evidence>
<protein>
    <submittedName>
        <fullName evidence="2">Uncharacterized protein</fullName>
    </submittedName>
</protein>
<reference evidence="2" key="1">
    <citation type="submission" date="2021-12" db="EMBL/GenBank/DDBJ databases">
        <authorList>
            <person name="King R."/>
        </authorList>
    </citation>
    <scope>NUCLEOTIDE SEQUENCE</scope>
</reference>
<accession>A0A9P0F186</accession>
<sequence length="255" mass="29744">MAPTKKRRQEVTDEKNVEATNVTTTKQKPKEKRKKEEMAKTDHDAMAITIMRCTTVWQGKHTKDVLVPQLRNPKIHVSIDNEEVMVYAYDSKMRNVSCGRNLKQMLPSDVYDFLIPELSKNHGVMFDGTRYFIRTTGSHTMFQLAIEKVIDHQRYVLKKKNFKLAFLSSGQAKYLSSFWEDMLKNREYLTAYIVTGSQTNTFVEPGGLETVNRLGIKKRYKKSIKGERGTIDHYETITELERVSEKRIRKLKTIR</sequence>
<feature type="region of interest" description="Disordered" evidence="1">
    <location>
        <begin position="1"/>
        <end position="41"/>
    </location>
</feature>
<keyword evidence="3" id="KW-1185">Reference proteome</keyword>
<dbReference type="Proteomes" id="UP001152759">
    <property type="component" value="Chromosome 3"/>
</dbReference>
<dbReference type="EMBL" id="OU963864">
    <property type="protein sequence ID" value="CAH0387552.1"/>
    <property type="molecule type" value="Genomic_DNA"/>
</dbReference>
<gene>
    <name evidence="2" type="ORF">BEMITA_LOCUS6554</name>
</gene>
<evidence type="ECO:0000313" key="2">
    <source>
        <dbReference type="EMBL" id="CAH0387552.1"/>
    </source>
</evidence>
<organism evidence="2 3">
    <name type="scientific">Bemisia tabaci</name>
    <name type="common">Sweetpotato whitefly</name>
    <name type="synonym">Aleurodes tabaci</name>
    <dbReference type="NCBI Taxonomy" id="7038"/>
    <lineage>
        <taxon>Eukaryota</taxon>
        <taxon>Metazoa</taxon>
        <taxon>Ecdysozoa</taxon>
        <taxon>Arthropoda</taxon>
        <taxon>Hexapoda</taxon>
        <taxon>Insecta</taxon>
        <taxon>Pterygota</taxon>
        <taxon>Neoptera</taxon>
        <taxon>Paraneoptera</taxon>
        <taxon>Hemiptera</taxon>
        <taxon>Sternorrhyncha</taxon>
        <taxon>Aleyrodoidea</taxon>
        <taxon>Aleyrodidae</taxon>
        <taxon>Aleyrodinae</taxon>
        <taxon>Bemisia</taxon>
    </lineage>
</organism>